<evidence type="ECO:0000313" key="2">
    <source>
        <dbReference type="Proteomes" id="UP000184304"/>
    </source>
</evidence>
<organism evidence="1 2">
    <name type="scientific">Aspergillus tubingensis (strain CBS 134.48)</name>
    <dbReference type="NCBI Taxonomy" id="767770"/>
    <lineage>
        <taxon>Eukaryota</taxon>
        <taxon>Fungi</taxon>
        <taxon>Dikarya</taxon>
        <taxon>Ascomycota</taxon>
        <taxon>Pezizomycotina</taxon>
        <taxon>Eurotiomycetes</taxon>
        <taxon>Eurotiomycetidae</taxon>
        <taxon>Eurotiales</taxon>
        <taxon>Aspergillaceae</taxon>
        <taxon>Aspergillus</taxon>
        <taxon>Aspergillus subgen. Circumdati</taxon>
    </lineage>
</organism>
<gene>
    <name evidence="1" type="ORF">ASPTUDRAFT_115071</name>
</gene>
<dbReference type="VEuPathDB" id="FungiDB:ASPTUDRAFT_115071"/>
<dbReference type="AlphaFoldDB" id="A0A1L9NE19"/>
<name>A0A1L9NE19_ASPTC</name>
<dbReference type="EMBL" id="KV878187">
    <property type="protein sequence ID" value="OJI87354.1"/>
    <property type="molecule type" value="Genomic_DNA"/>
</dbReference>
<reference evidence="2" key="1">
    <citation type="journal article" date="2017" name="Genome Biol.">
        <title>Comparative genomics reveals high biological diversity and specific adaptations in the industrially and medically important fungal genus Aspergillus.</title>
        <authorList>
            <person name="de Vries R.P."/>
            <person name="Riley R."/>
            <person name="Wiebenga A."/>
            <person name="Aguilar-Osorio G."/>
            <person name="Amillis S."/>
            <person name="Uchima C.A."/>
            <person name="Anderluh G."/>
            <person name="Asadollahi M."/>
            <person name="Askin M."/>
            <person name="Barry K."/>
            <person name="Battaglia E."/>
            <person name="Bayram O."/>
            <person name="Benocci T."/>
            <person name="Braus-Stromeyer S.A."/>
            <person name="Caldana C."/>
            <person name="Canovas D."/>
            <person name="Cerqueira G.C."/>
            <person name="Chen F."/>
            <person name="Chen W."/>
            <person name="Choi C."/>
            <person name="Clum A."/>
            <person name="Dos Santos R.A."/>
            <person name="Damasio A.R."/>
            <person name="Diallinas G."/>
            <person name="Emri T."/>
            <person name="Fekete E."/>
            <person name="Flipphi M."/>
            <person name="Freyberg S."/>
            <person name="Gallo A."/>
            <person name="Gournas C."/>
            <person name="Habgood R."/>
            <person name="Hainaut M."/>
            <person name="Harispe M.L."/>
            <person name="Henrissat B."/>
            <person name="Hilden K.S."/>
            <person name="Hope R."/>
            <person name="Hossain A."/>
            <person name="Karabika E."/>
            <person name="Karaffa L."/>
            <person name="Karanyi Z."/>
            <person name="Krasevec N."/>
            <person name="Kuo A."/>
            <person name="Kusch H."/>
            <person name="LaButti K."/>
            <person name="Lagendijk E.L."/>
            <person name="Lapidus A."/>
            <person name="Levasseur A."/>
            <person name="Lindquist E."/>
            <person name="Lipzen A."/>
            <person name="Logrieco A.F."/>
            <person name="MacCabe A."/>
            <person name="Maekelae M.R."/>
            <person name="Malavazi I."/>
            <person name="Melin P."/>
            <person name="Meyer V."/>
            <person name="Mielnichuk N."/>
            <person name="Miskei M."/>
            <person name="Molnar A.P."/>
            <person name="Mule G."/>
            <person name="Ngan C.Y."/>
            <person name="Orejas M."/>
            <person name="Orosz E."/>
            <person name="Ouedraogo J.P."/>
            <person name="Overkamp K.M."/>
            <person name="Park H.-S."/>
            <person name="Perrone G."/>
            <person name="Piumi F."/>
            <person name="Punt P.J."/>
            <person name="Ram A.F."/>
            <person name="Ramon A."/>
            <person name="Rauscher S."/>
            <person name="Record E."/>
            <person name="Riano-Pachon D.M."/>
            <person name="Robert V."/>
            <person name="Roehrig J."/>
            <person name="Ruller R."/>
            <person name="Salamov A."/>
            <person name="Salih N.S."/>
            <person name="Samson R.A."/>
            <person name="Sandor E."/>
            <person name="Sanguinetti M."/>
            <person name="Schuetze T."/>
            <person name="Sepcic K."/>
            <person name="Shelest E."/>
            <person name="Sherlock G."/>
            <person name="Sophianopoulou V."/>
            <person name="Squina F.M."/>
            <person name="Sun H."/>
            <person name="Susca A."/>
            <person name="Todd R.B."/>
            <person name="Tsang A."/>
            <person name="Unkles S.E."/>
            <person name="van de Wiele N."/>
            <person name="van Rossen-Uffink D."/>
            <person name="Oliveira J.V."/>
            <person name="Vesth T.C."/>
            <person name="Visser J."/>
            <person name="Yu J.-H."/>
            <person name="Zhou M."/>
            <person name="Andersen M.R."/>
            <person name="Archer D.B."/>
            <person name="Baker S.E."/>
            <person name="Benoit I."/>
            <person name="Brakhage A.A."/>
            <person name="Braus G.H."/>
            <person name="Fischer R."/>
            <person name="Frisvad J.C."/>
            <person name="Goldman G.H."/>
            <person name="Houbraken J."/>
            <person name="Oakley B."/>
            <person name="Pocsi I."/>
            <person name="Scazzocchio C."/>
            <person name="Seiboth B."/>
            <person name="vanKuyk P.A."/>
            <person name="Wortman J."/>
            <person name="Dyer P.S."/>
            <person name="Grigoriev I.V."/>
        </authorList>
    </citation>
    <scope>NUCLEOTIDE SEQUENCE [LARGE SCALE GENOMIC DNA]</scope>
    <source>
        <strain evidence="2">CBS 134.48</strain>
    </source>
</reference>
<dbReference type="Proteomes" id="UP000184304">
    <property type="component" value="Unassembled WGS sequence"/>
</dbReference>
<proteinExistence type="predicted"/>
<dbReference type="OMA" id="CKGKLEE"/>
<accession>A0A1L9NE19</accession>
<keyword evidence="2" id="KW-1185">Reference proteome</keyword>
<protein>
    <submittedName>
        <fullName evidence="1">Uncharacterized protein</fullName>
    </submittedName>
</protein>
<sequence length="80" mass="9066">MDEVINSTLEELQSATSNVPLRSLLKSHLLQHCTPDKLQAFNKLNEKHRKLLVSHVALRMTIQMFDNLGPELAAELKKST</sequence>
<evidence type="ECO:0000313" key="1">
    <source>
        <dbReference type="EMBL" id="OJI87354.1"/>
    </source>
</evidence>